<dbReference type="Proteomes" id="UP000588098">
    <property type="component" value="Unassembled WGS sequence"/>
</dbReference>
<protein>
    <recommendedName>
        <fullName evidence="2">DUF397 domain-containing protein</fullName>
    </recommendedName>
</protein>
<feature type="region of interest" description="Disordered" evidence="1">
    <location>
        <begin position="1"/>
        <end position="27"/>
    </location>
</feature>
<evidence type="ECO:0000313" key="4">
    <source>
        <dbReference type="Proteomes" id="UP000588098"/>
    </source>
</evidence>
<dbReference type="InterPro" id="IPR007278">
    <property type="entry name" value="DUF397"/>
</dbReference>
<evidence type="ECO:0000259" key="2">
    <source>
        <dbReference type="Pfam" id="PF04149"/>
    </source>
</evidence>
<name>A0A7W9Q7C9_9ACTN</name>
<organism evidence="3 4">
    <name type="scientific">Streptomyces zagrosensis</name>
    <dbReference type="NCBI Taxonomy" id="1042984"/>
    <lineage>
        <taxon>Bacteria</taxon>
        <taxon>Bacillati</taxon>
        <taxon>Actinomycetota</taxon>
        <taxon>Actinomycetes</taxon>
        <taxon>Kitasatosporales</taxon>
        <taxon>Streptomycetaceae</taxon>
        <taxon>Streptomyces</taxon>
    </lineage>
</organism>
<comment type="caution">
    <text evidence="3">The sequence shown here is derived from an EMBL/GenBank/DDBJ whole genome shotgun (WGS) entry which is preliminary data.</text>
</comment>
<evidence type="ECO:0000313" key="3">
    <source>
        <dbReference type="EMBL" id="MBB5934976.1"/>
    </source>
</evidence>
<evidence type="ECO:0000256" key="1">
    <source>
        <dbReference type="SAM" id="MobiDB-lite"/>
    </source>
</evidence>
<feature type="domain" description="DUF397" evidence="2">
    <location>
        <begin position="14"/>
        <end position="44"/>
    </location>
</feature>
<accession>A0A7W9Q7C9</accession>
<reference evidence="3 4" key="1">
    <citation type="submission" date="2020-08" db="EMBL/GenBank/DDBJ databases">
        <title>Genomic Encyclopedia of Type Strains, Phase III (KMG-III): the genomes of soil and plant-associated and newly described type strains.</title>
        <authorList>
            <person name="Whitman W."/>
        </authorList>
    </citation>
    <scope>NUCLEOTIDE SEQUENCE [LARGE SCALE GENOMIC DNA]</scope>
    <source>
        <strain evidence="3 4">CECT 8305</strain>
    </source>
</reference>
<dbReference type="EMBL" id="JACHJL010000004">
    <property type="protein sequence ID" value="MBB5934976.1"/>
    <property type="molecule type" value="Genomic_DNA"/>
</dbReference>
<dbReference type="Pfam" id="PF04149">
    <property type="entry name" value="DUF397"/>
    <property type="match status" value="1"/>
</dbReference>
<dbReference type="RefSeq" id="WP_312866804.1">
    <property type="nucleotide sequence ID" value="NZ_JACHJL010000004.1"/>
</dbReference>
<dbReference type="AlphaFoldDB" id="A0A7W9Q7C9"/>
<keyword evidence="4" id="KW-1185">Reference proteome</keyword>
<gene>
    <name evidence="3" type="ORF">FHS42_002026</name>
</gene>
<proteinExistence type="predicted"/>
<sequence>MTERSISDSSAWEGWRKSSYSKTEGGSCVEVPDAFPSGILVRDS</sequence>